<dbReference type="RefSeq" id="XP_003955921.1">
    <property type="nucleotide sequence ID" value="XM_003955872.1"/>
</dbReference>
<proteinExistence type="predicted"/>
<dbReference type="PANTHER" id="PTHR47349">
    <property type="entry name" value="CHROMOSOME 8, WHOLE GENOME SHOTGUN SEQUENCE"/>
    <property type="match status" value="1"/>
</dbReference>
<dbReference type="GO" id="GO:0005778">
    <property type="term" value="C:peroxisomal membrane"/>
    <property type="evidence" value="ECO:0007669"/>
    <property type="project" value="EnsemblFungi"/>
</dbReference>
<dbReference type="GO" id="GO:0006665">
    <property type="term" value="P:sphingolipid metabolic process"/>
    <property type="evidence" value="ECO:0007669"/>
    <property type="project" value="EnsemblFungi"/>
</dbReference>
<dbReference type="Proteomes" id="UP000005220">
    <property type="component" value="Chromosome 2"/>
</dbReference>
<dbReference type="AlphaFoldDB" id="H2AQY6"/>
<dbReference type="OrthoDB" id="3972942at2759"/>
<dbReference type="GeneID" id="13884668"/>
<dbReference type="InParanoid" id="H2AQY6"/>
<dbReference type="FunCoup" id="H2AQY6">
    <property type="interactions" value="4"/>
</dbReference>
<evidence type="ECO:0000313" key="1">
    <source>
        <dbReference type="EMBL" id="CCF56786.1"/>
    </source>
</evidence>
<dbReference type="EMBL" id="HE650822">
    <property type="protein sequence ID" value="CCF56786.1"/>
    <property type="molecule type" value="Genomic_DNA"/>
</dbReference>
<dbReference type="InterPro" id="IPR058934">
    <property type="entry name" value="YMC020W-like"/>
</dbReference>
<sequence length="730" mass="84677">MTTLDPVADSNGKNTWRRWWNSGEDNLQTAQNDANGWYSSMISKVPPFRPRNNLVSVDDNTRYSQLNSEQISSLETEARNAISNRNSSWCWYEDLTEVQSKINSSLGKGGVMSVFDTGSGRCPLPLPAYPIEMQAQYNIHINNSFLLPSASPNEIYHPLPLRTMIASAVKNYYNLPTEKHLYLRKEGNKLLKQKRVLILSLVGWLPEKYEKVTLGEQRSAYYLSQQLAKSLQDQEVSEISSLSFECPLESKELKTVFEECNTLLSNWKNLFYKVDSIFFIGVYHSVPLAVLLAREILQNHQSLGFDTNTYVGLLSIESCLQGYRFWDHSVDANNFNRVINPNADQDYTKAQEAKEKQLFQGLTKNEKEVLSKLKNYRDPDSVEAKLVRKDLDWILFNWDLFRMSLVGKLYDNFMTLSQKLAIDYCHPKIMRNLWCDGAYLDTDLKKPGEIGIPDFKMKTPSFDFQVKIPDDRNFEISLVDNFLLAQNLGYNDFIPLLTLVGPYFISRSFNPNTLPTTLKKQKTTDTKIWLQNIDPKWASKQAFAEKFQEELQDEISSVYNFLEYAQYQTVKNPELINIRSGIYDDDSIYGNFVDCTLRTKNLLIPKHLAMIHHQSDPTSILETINQYDLVWKFHEALSTFLQLRNLPIQDFPKYIHLSTSLHCSSLNITNKDPTRFERDDSETLNRLRQIWEAYQTWDPPTRGLKHLRNILSALSSYRSFSRLLHDVDRR</sequence>
<dbReference type="HOGENOM" id="CLU_020648_0_0_1"/>
<dbReference type="KEGG" id="kaf:KAFR_0B04900"/>
<keyword evidence="2" id="KW-1185">Reference proteome</keyword>
<gene>
    <name evidence="1" type="primary">KAFR0B04900</name>
    <name evidence="1" type="ORF">KAFR_0B04900</name>
</gene>
<dbReference type="GO" id="GO:0071561">
    <property type="term" value="C:nucleus-vacuole junction"/>
    <property type="evidence" value="ECO:0007669"/>
    <property type="project" value="EnsemblFungi"/>
</dbReference>
<dbReference type="GO" id="GO:1990816">
    <property type="term" value="C:vacuole-mitochondrion membrane contact site"/>
    <property type="evidence" value="ECO:0007669"/>
    <property type="project" value="EnsemblFungi"/>
</dbReference>
<dbReference type="PANTHER" id="PTHR47349:SF1">
    <property type="entry name" value="AER328WP"/>
    <property type="match status" value="1"/>
</dbReference>
<organism evidence="1 2">
    <name type="scientific">Kazachstania africana (strain ATCC 22294 / BCRC 22015 / CBS 2517 / CECT 1963 / NBRC 1671 / NRRL Y-8276)</name>
    <name type="common">Yeast</name>
    <name type="synonym">Kluyveromyces africanus</name>
    <dbReference type="NCBI Taxonomy" id="1071382"/>
    <lineage>
        <taxon>Eukaryota</taxon>
        <taxon>Fungi</taxon>
        <taxon>Dikarya</taxon>
        <taxon>Ascomycota</taxon>
        <taxon>Saccharomycotina</taxon>
        <taxon>Saccharomycetes</taxon>
        <taxon>Saccharomycetales</taxon>
        <taxon>Saccharomycetaceae</taxon>
        <taxon>Kazachstania</taxon>
    </lineage>
</organism>
<dbReference type="eggNOG" id="ENOG502QXS0">
    <property type="taxonomic scope" value="Eukaryota"/>
</dbReference>
<name>H2AQY6_KAZAF</name>
<reference evidence="1 2" key="1">
    <citation type="journal article" date="2011" name="Proc. Natl. Acad. Sci. U.S.A.">
        <title>Evolutionary erosion of yeast sex chromosomes by mating-type switching accidents.</title>
        <authorList>
            <person name="Gordon J.L."/>
            <person name="Armisen D."/>
            <person name="Proux-Wera E."/>
            <person name="Oheigeartaigh S.S."/>
            <person name="Byrne K.P."/>
            <person name="Wolfe K.H."/>
        </authorList>
    </citation>
    <scope>NUCLEOTIDE SEQUENCE [LARGE SCALE GENOMIC DNA]</scope>
    <source>
        <strain evidence="2">ATCC 22294 / BCRC 22015 / CBS 2517 / CECT 1963 / NBRC 1671 / NRRL Y-8276</strain>
    </source>
</reference>
<accession>H2AQY6</accession>
<protein>
    <submittedName>
        <fullName evidence="1">Uncharacterized protein</fullName>
    </submittedName>
</protein>
<evidence type="ECO:0000313" key="2">
    <source>
        <dbReference type="Proteomes" id="UP000005220"/>
    </source>
</evidence>